<dbReference type="RefSeq" id="WP_257175595.1">
    <property type="nucleotide sequence ID" value="NZ_CP028989.1"/>
</dbReference>
<dbReference type="PROSITE" id="PS50931">
    <property type="entry name" value="HTH_LYSR"/>
    <property type="match status" value="1"/>
</dbReference>
<dbReference type="InterPro" id="IPR005119">
    <property type="entry name" value="LysR_subst-bd"/>
</dbReference>
<organism evidence="7 8">
    <name type="scientific">Bradyrhizobium betae</name>
    <dbReference type="NCBI Taxonomy" id="244734"/>
    <lineage>
        <taxon>Bacteria</taxon>
        <taxon>Pseudomonadati</taxon>
        <taxon>Pseudomonadota</taxon>
        <taxon>Alphaproteobacteria</taxon>
        <taxon>Hyphomicrobiales</taxon>
        <taxon>Nitrobacteraceae</taxon>
        <taxon>Bradyrhizobium</taxon>
    </lineage>
</organism>
<dbReference type="Pfam" id="PF00126">
    <property type="entry name" value="HTH_1"/>
    <property type="match status" value="1"/>
</dbReference>
<dbReference type="CDD" id="cd08471">
    <property type="entry name" value="PBP2_CrgA_like_2"/>
    <property type="match status" value="1"/>
</dbReference>
<dbReference type="SUPFAM" id="SSF46785">
    <property type="entry name" value="Winged helix' DNA-binding domain"/>
    <property type="match status" value="1"/>
</dbReference>
<evidence type="ECO:0000313" key="8">
    <source>
        <dbReference type="Proteomes" id="UP001058872"/>
    </source>
</evidence>
<reference evidence="7" key="1">
    <citation type="submission" date="2018-04" db="EMBL/GenBank/DDBJ databases">
        <title>Genomes of Endosymbiotic and Endophytic Bradyrhizobium Publication status.</title>
        <authorList>
            <person name="Guha S."/>
            <person name="Jorrin B."/>
            <person name="Sarkar M."/>
            <person name="Poole P.S."/>
            <person name="DasGupta M."/>
        </authorList>
    </citation>
    <scope>NUCLEOTIDE SEQUENCE</scope>
    <source>
        <strain evidence="7">WBOS16</strain>
    </source>
</reference>
<dbReference type="EMBL" id="CP028989">
    <property type="protein sequence ID" value="UUO68678.1"/>
    <property type="molecule type" value="Genomic_DNA"/>
</dbReference>
<keyword evidence="4" id="KW-0238">DNA-binding</keyword>
<accession>A0AAE9NHK1</accession>
<comment type="function">
    <text evidence="1">NodD regulates the expression of the nodABCFE genes which encode other nodulation proteins. NodD is also a negative regulator of its own expression. Binds flavonoids as inducers.</text>
</comment>
<dbReference type="SUPFAM" id="SSF53850">
    <property type="entry name" value="Periplasmic binding protein-like II"/>
    <property type="match status" value="1"/>
</dbReference>
<evidence type="ECO:0000256" key="5">
    <source>
        <dbReference type="ARBA" id="ARBA00023163"/>
    </source>
</evidence>
<evidence type="ECO:0000256" key="3">
    <source>
        <dbReference type="ARBA" id="ARBA00023015"/>
    </source>
</evidence>
<dbReference type="InterPro" id="IPR058163">
    <property type="entry name" value="LysR-type_TF_proteobact-type"/>
</dbReference>
<comment type="similarity">
    <text evidence="2">Belongs to the LysR transcriptional regulatory family.</text>
</comment>
<dbReference type="GO" id="GO:0043565">
    <property type="term" value="F:sequence-specific DNA binding"/>
    <property type="evidence" value="ECO:0007669"/>
    <property type="project" value="TreeGrafter"/>
</dbReference>
<evidence type="ECO:0000256" key="2">
    <source>
        <dbReference type="ARBA" id="ARBA00009437"/>
    </source>
</evidence>
<feature type="domain" description="HTH lysR-type" evidence="6">
    <location>
        <begin position="1"/>
        <end position="59"/>
    </location>
</feature>
<keyword evidence="3" id="KW-0805">Transcription regulation</keyword>
<evidence type="ECO:0000313" key="7">
    <source>
        <dbReference type="EMBL" id="UUO68678.1"/>
    </source>
</evidence>
<dbReference type="GO" id="GO:0006351">
    <property type="term" value="P:DNA-templated transcription"/>
    <property type="evidence" value="ECO:0007669"/>
    <property type="project" value="TreeGrafter"/>
</dbReference>
<evidence type="ECO:0000256" key="1">
    <source>
        <dbReference type="ARBA" id="ARBA00003502"/>
    </source>
</evidence>
<dbReference type="PANTHER" id="PTHR30537:SF5">
    <property type="entry name" value="HTH-TYPE TRANSCRIPTIONAL ACTIVATOR TTDR-RELATED"/>
    <property type="match status" value="1"/>
</dbReference>
<dbReference type="GO" id="GO:0003700">
    <property type="term" value="F:DNA-binding transcription factor activity"/>
    <property type="evidence" value="ECO:0007669"/>
    <property type="project" value="InterPro"/>
</dbReference>
<keyword evidence="5" id="KW-0804">Transcription</keyword>
<sequence length="307" mass="33174">MDRLDAMKVFVLAVDEGSLAGAGRKLGRSPAAVSRAIAFLEERVGAVLLHRTTRAIKLSEEGERYAAICRRVLAELEEADDVAAGPRTAPRGLLTITAPVVSGEMVLRPILDAFLDAYPTVSAKLLLFDRAVNLIEEGIDIALRIGPLADSAMIAMRVGEISRIVVAAPRYLKQHPHINEPGDLAKHQIVAMAHLPNSWTFAPQAGASVPRTVQFTPRLVVNSTYAAVASTVAGRGVARMYSYQVAEQVARGELEIVLAGDADPEMPAHLICPQGRLAVPKVRAFTDFAVPRLKKHFAQLRKSIKAR</sequence>
<dbReference type="PANTHER" id="PTHR30537">
    <property type="entry name" value="HTH-TYPE TRANSCRIPTIONAL REGULATOR"/>
    <property type="match status" value="1"/>
</dbReference>
<dbReference type="Proteomes" id="UP001058872">
    <property type="component" value="Chromosome"/>
</dbReference>
<dbReference type="Pfam" id="PF03466">
    <property type="entry name" value="LysR_substrate"/>
    <property type="match status" value="1"/>
</dbReference>
<evidence type="ECO:0000259" key="6">
    <source>
        <dbReference type="PROSITE" id="PS50931"/>
    </source>
</evidence>
<dbReference type="InterPro" id="IPR036390">
    <property type="entry name" value="WH_DNA-bd_sf"/>
</dbReference>
<dbReference type="Gene3D" id="1.10.10.10">
    <property type="entry name" value="Winged helix-like DNA-binding domain superfamily/Winged helix DNA-binding domain"/>
    <property type="match status" value="1"/>
</dbReference>
<gene>
    <name evidence="7" type="ORF">DCM83_27980</name>
</gene>
<dbReference type="FunFam" id="1.10.10.10:FF:000001">
    <property type="entry name" value="LysR family transcriptional regulator"/>
    <property type="match status" value="1"/>
</dbReference>
<evidence type="ECO:0000256" key="4">
    <source>
        <dbReference type="ARBA" id="ARBA00023125"/>
    </source>
</evidence>
<dbReference type="Gene3D" id="3.40.190.290">
    <property type="match status" value="1"/>
</dbReference>
<dbReference type="AlphaFoldDB" id="A0AAE9NHK1"/>
<dbReference type="InterPro" id="IPR036388">
    <property type="entry name" value="WH-like_DNA-bd_sf"/>
</dbReference>
<name>A0AAE9NHK1_9BRAD</name>
<protein>
    <submittedName>
        <fullName evidence="7">LysR family transcriptional regulator</fullName>
    </submittedName>
</protein>
<proteinExistence type="inferred from homology"/>
<dbReference type="InterPro" id="IPR000847">
    <property type="entry name" value="LysR_HTH_N"/>
</dbReference>